<dbReference type="InterPro" id="IPR058094">
    <property type="entry name" value="Ig-like_OmpL47-like"/>
</dbReference>
<feature type="signal peptide" evidence="1">
    <location>
        <begin position="1"/>
        <end position="30"/>
    </location>
</feature>
<dbReference type="NCBIfam" id="NF047446">
    <property type="entry name" value="barrel_OmpL47"/>
    <property type="match status" value="4"/>
</dbReference>
<dbReference type="InterPro" id="IPR013783">
    <property type="entry name" value="Ig-like_fold"/>
</dbReference>
<dbReference type="KEGG" id="bcoh:BC6307_19750"/>
<dbReference type="RefSeq" id="WP_066419107.1">
    <property type="nucleotide sequence ID" value="NZ_CP018866.1"/>
</dbReference>
<keyword evidence="4" id="KW-1185">Reference proteome</keyword>
<dbReference type="Proteomes" id="UP000215224">
    <property type="component" value="Chromosome"/>
</dbReference>
<organism evidence="3 4">
    <name type="scientific">Sutcliffiella cohnii</name>
    <dbReference type="NCBI Taxonomy" id="33932"/>
    <lineage>
        <taxon>Bacteria</taxon>
        <taxon>Bacillati</taxon>
        <taxon>Bacillota</taxon>
        <taxon>Bacilli</taxon>
        <taxon>Bacillales</taxon>
        <taxon>Bacillaceae</taxon>
        <taxon>Sutcliffiella</taxon>
    </lineage>
</organism>
<dbReference type="SUPFAM" id="SSF49265">
    <property type="entry name" value="Fibronectin type III"/>
    <property type="match status" value="4"/>
</dbReference>
<reference evidence="3 4" key="1">
    <citation type="submission" date="2016-12" db="EMBL/GenBank/DDBJ databases">
        <title>The whole genome sequencing and assembly of Bacillus cohnii DSM 6307T strain.</title>
        <authorList>
            <person name="Lee Y.-J."/>
            <person name="Yi H."/>
            <person name="Bahn Y.-S."/>
            <person name="Kim J.F."/>
            <person name="Lee D.-W."/>
        </authorList>
    </citation>
    <scope>NUCLEOTIDE SEQUENCE [LARGE SCALE GENOMIC DNA]</scope>
    <source>
        <strain evidence="3 4">DSM 6307</strain>
    </source>
</reference>
<dbReference type="InterPro" id="IPR022038">
    <property type="entry name" value="Ig-like_bact"/>
</dbReference>
<protein>
    <recommendedName>
        <fullName evidence="2">Fibronectin type-III domain-containing protein</fullName>
    </recommendedName>
</protein>
<keyword evidence="1" id="KW-0732">Signal</keyword>
<evidence type="ECO:0000259" key="2">
    <source>
        <dbReference type="PROSITE" id="PS50853"/>
    </source>
</evidence>
<dbReference type="Pfam" id="PF12245">
    <property type="entry name" value="Big_3_2"/>
    <property type="match status" value="1"/>
</dbReference>
<evidence type="ECO:0000313" key="3">
    <source>
        <dbReference type="EMBL" id="AST93337.1"/>
    </source>
</evidence>
<dbReference type="STRING" id="1314751.GCA_001591425_03507"/>
<proteinExistence type="predicted"/>
<dbReference type="PROSITE" id="PS50853">
    <property type="entry name" value="FN3"/>
    <property type="match status" value="2"/>
</dbReference>
<dbReference type="InterPro" id="IPR003961">
    <property type="entry name" value="FN3_dom"/>
</dbReference>
<dbReference type="Gene3D" id="3.30.1920.20">
    <property type="match status" value="4"/>
</dbReference>
<dbReference type="InterPro" id="IPR036116">
    <property type="entry name" value="FN3_sf"/>
</dbReference>
<feature type="chain" id="PRO_5011285133" description="Fibronectin type-III domain-containing protein" evidence="1">
    <location>
        <begin position="31"/>
        <end position="1713"/>
    </location>
</feature>
<sequence>MKKSFFRKFTLLALLLIIAQTLLPVANAFANSDNNMLPPSNITAEYITPDDVKLVWNSVHGATGYHVYEITEGQLILLGETTAANFTLNDLEEGSYRYVVSTLNGDWESGPSAPINVDITYPTMESPSTVTYKIENGNDIVLNWEASPYAETYHVFEISSEGDASLIETEAGTTYKVNNAPEGLYTYAVSASHSLYGESSLSHIVEVEVAYPTMAAPQNFTYSLVNGSDVSLKWDAVSFAKNYHVYEILDGERVLKRTISDNKVTFSNQPPGEYVYEVRSNNDRFGESEEGSLLNVNVSEITMTAPANFTYKIQNDNDIVLSWGTVPYATSYKIYQVNDEGKSLVSTVTSTSVTYPVMPAGNYVYEVHSFSDRFGESVDGSVVTFSVEKVDMEAPNSFSYKINNGNDIALSWDTTSNTNNYKIYQIVDGEKVLVSTRTNTSVTFTNMPEGNYEYVVHSFSTRFGESEEGSQLSFTLEHPVVKPPENLIQSINNPTSFTLNWDVAPYANNYRVYQVVDGNKVLRSTVSGRSVTYSNIAPGDYTYVVHAFSSRFGESPEGSVLKVTMNGETMATPTNLSHTINNGNDIRLTWSSVQYANRYNIYEIIDGERVFKNSITGTALSFINLPEGDYHYVVHSASTLLGESPEGAEVKISLVHPTMEAPNTAISRVQNGNDVVLNWESVPFANNYRIYEVVGEEKELKRTVTSLSTILSNEAEGERTYVVHSFSNRFGESAEGIEVTQEVVFPQMQKPENVTYSINNGNDVVLRWNAEEYATNYVVYQFIDGELALERTVSGTATTFSNMPEGEHKYIVHSNSTRFGESAEGSEVSLTLIHPTMQAPENLTYSINNGNDIVLRWNASSFANNYKVYRVVNEELVLERTVSGTVTSFSNMPEGEYDYVVHSNSNRFGESFEGETISFTLFHPIMQPPGNLTNSISNGNDIALKWSASTFANNYKVYRVIDEELVLERTVSGTSVTFTNMPEGNYEYVVHSFSNRFDESPEGSTLDFTLVWPTVQSPQISSTVVNANNVTLSWPASTWANEYRVYKVNNESRELLYKGTARNYTVHNLTEETHSFEVTSFNTRFGESKPSNRITETIIYPIMEPPVANLVLLSETSARISWDFVTYANGYNIYELIDGEAVLIAERVNNLSYTVRDLSYRNHEYVVTSYSNSFGESARSNIVLAKLIVDTEPPVTTINAPENWTNESVTLTLFATDEDTGVANTYYSINDSAFVEGKSFVVEGEGIHTISFYSVDKVGNKEEVQTVKVKIDQSSPVTTSNISNEKWLNEAYKVEFTAEDGKSGVGNTYYSINGSAFTEGTSFTISKEGVHEVSYYSVDKAGNVEEVKTEQVKLDFTLPETTSNIEEGWLKEVYSVQLTATDEKSGVATTYYSLNGSDFVEGTSFTIEEEGIHEVSYYSVDNAVNVEEVKTEQVKLDFTVPETSSNIVDAWLAEAFTLQLAATDNLSGVMKTYVSVNGSNYEENTNITFEEEGLYEVSYYSVDQAGNVEAEQTEYVKIDKTAPAVSWDYEDEYALGTELTLTYDAFDALSGIQSETLLFNGKQYNNGDVVALDQPGKYTLKFEVVDNAGNVTTLESEFVVYIPLVDFEVLPKVIAPNTGVFTVKVNLAGKFNTKGINLNTVTINGVNAINKSNGSQKQAENGQFKFNRDEFVWNQYEQVLEFRGYVDGQLVVGYTTVKVQSNSGNNNGKNMKF</sequence>
<dbReference type="Gene3D" id="2.60.40.10">
    <property type="entry name" value="Immunoglobulins"/>
    <property type="match status" value="12"/>
</dbReference>
<dbReference type="SMART" id="SM00060">
    <property type="entry name" value="FN3"/>
    <property type="match status" value="12"/>
</dbReference>
<evidence type="ECO:0000256" key="1">
    <source>
        <dbReference type="SAM" id="SignalP"/>
    </source>
</evidence>
<feature type="domain" description="Fibronectin type-III" evidence="2">
    <location>
        <begin position="38"/>
        <end position="123"/>
    </location>
</feature>
<dbReference type="EMBL" id="CP018866">
    <property type="protein sequence ID" value="AST93337.1"/>
    <property type="molecule type" value="Genomic_DNA"/>
</dbReference>
<evidence type="ECO:0000313" key="4">
    <source>
        <dbReference type="Proteomes" id="UP000215224"/>
    </source>
</evidence>
<gene>
    <name evidence="3" type="ORF">BC6307_19750</name>
</gene>
<accession>A0A223KVD9</accession>
<feature type="domain" description="Fibronectin type-III" evidence="2">
    <location>
        <begin position="928"/>
        <end position="1014"/>
    </location>
</feature>
<dbReference type="CDD" id="cd00063">
    <property type="entry name" value="FN3"/>
    <property type="match status" value="1"/>
</dbReference>
<name>A0A223KVD9_9BACI</name>